<dbReference type="GO" id="GO:0009252">
    <property type="term" value="P:peptidoglycan biosynthetic process"/>
    <property type="evidence" value="ECO:0007669"/>
    <property type="project" value="UniProtKB-KW"/>
</dbReference>
<evidence type="ECO:0000259" key="16">
    <source>
        <dbReference type="Pfam" id="PF00912"/>
    </source>
</evidence>
<comment type="similarity">
    <text evidence="1">In the C-terminal section; belongs to the transpeptidase family.</text>
</comment>
<dbReference type="InterPro" id="IPR023346">
    <property type="entry name" value="Lysozyme-like_dom_sf"/>
</dbReference>
<evidence type="ECO:0000256" key="8">
    <source>
        <dbReference type="ARBA" id="ARBA00022960"/>
    </source>
</evidence>
<dbReference type="InterPro" id="IPR050396">
    <property type="entry name" value="Glycosyltr_51/Transpeptidase"/>
</dbReference>
<evidence type="ECO:0000256" key="14">
    <source>
        <dbReference type="SAM" id="MobiDB-lite"/>
    </source>
</evidence>
<comment type="similarity">
    <text evidence="2">In the N-terminal section; belongs to the glycosyltransferase 51 family.</text>
</comment>
<evidence type="ECO:0000256" key="7">
    <source>
        <dbReference type="ARBA" id="ARBA00022801"/>
    </source>
</evidence>
<dbReference type="SUPFAM" id="SSF53955">
    <property type="entry name" value="Lysozyme-like"/>
    <property type="match status" value="1"/>
</dbReference>
<feature type="region of interest" description="Disordered" evidence="14">
    <location>
        <begin position="692"/>
        <end position="731"/>
    </location>
</feature>
<evidence type="ECO:0000313" key="17">
    <source>
        <dbReference type="EMBL" id="RIX36287.1"/>
    </source>
</evidence>
<comment type="catalytic activity">
    <reaction evidence="13">
        <text>[GlcNAc-(1-&gt;4)-Mur2Ac(oyl-L-Ala-gamma-D-Glu-L-Lys-D-Ala-D-Ala)](n)-di-trans,octa-cis-undecaprenyl diphosphate + beta-D-GlcNAc-(1-&gt;4)-Mur2Ac(oyl-L-Ala-gamma-D-Glu-L-Lys-D-Ala-D-Ala)-di-trans,octa-cis-undecaprenyl diphosphate = [GlcNAc-(1-&gt;4)-Mur2Ac(oyl-L-Ala-gamma-D-Glu-L-Lys-D-Ala-D-Ala)](n+1)-di-trans,octa-cis-undecaprenyl diphosphate + di-trans,octa-cis-undecaprenyl diphosphate + H(+)</text>
        <dbReference type="Rhea" id="RHEA:23708"/>
        <dbReference type="Rhea" id="RHEA-COMP:9602"/>
        <dbReference type="Rhea" id="RHEA-COMP:9603"/>
        <dbReference type="ChEBI" id="CHEBI:15378"/>
        <dbReference type="ChEBI" id="CHEBI:58405"/>
        <dbReference type="ChEBI" id="CHEBI:60033"/>
        <dbReference type="ChEBI" id="CHEBI:78435"/>
        <dbReference type="EC" id="2.4.99.28"/>
    </reaction>
</comment>
<evidence type="ECO:0000256" key="3">
    <source>
        <dbReference type="ARBA" id="ARBA00022645"/>
    </source>
</evidence>
<comment type="catalytic activity">
    <reaction evidence="12">
        <text>Preferential cleavage: (Ac)2-L-Lys-D-Ala-|-D-Ala. Also transpeptidation of peptidyl-alanyl moieties that are N-acyl substituents of D-alanine.</text>
        <dbReference type="EC" id="3.4.16.4"/>
    </reaction>
</comment>
<evidence type="ECO:0000256" key="9">
    <source>
        <dbReference type="ARBA" id="ARBA00022984"/>
    </source>
</evidence>
<feature type="compositionally biased region" description="Polar residues" evidence="14">
    <location>
        <begin position="700"/>
        <end position="709"/>
    </location>
</feature>
<dbReference type="EMBL" id="QXJK01000002">
    <property type="protein sequence ID" value="RIX36287.1"/>
    <property type="molecule type" value="Genomic_DNA"/>
</dbReference>
<dbReference type="InterPro" id="IPR012338">
    <property type="entry name" value="Beta-lactam/transpept-like"/>
</dbReference>
<evidence type="ECO:0000313" key="18">
    <source>
        <dbReference type="Proteomes" id="UP000285278"/>
    </source>
</evidence>
<evidence type="ECO:0000256" key="5">
    <source>
        <dbReference type="ARBA" id="ARBA00022676"/>
    </source>
</evidence>
<dbReference type="GO" id="GO:0006508">
    <property type="term" value="P:proteolysis"/>
    <property type="evidence" value="ECO:0007669"/>
    <property type="project" value="UniProtKB-KW"/>
</dbReference>
<dbReference type="InterPro" id="IPR001264">
    <property type="entry name" value="Glyco_trans_51"/>
</dbReference>
<name>A0A418Q9B1_9CORY</name>
<feature type="domain" description="Glycosyl transferase family 51" evidence="16">
    <location>
        <begin position="67"/>
        <end position="251"/>
    </location>
</feature>
<dbReference type="Proteomes" id="UP000285278">
    <property type="component" value="Unassembled WGS sequence"/>
</dbReference>
<proteinExistence type="inferred from homology"/>
<keyword evidence="3" id="KW-0121">Carboxypeptidase</keyword>
<evidence type="ECO:0000256" key="12">
    <source>
        <dbReference type="ARBA" id="ARBA00034000"/>
    </source>
</evidence>
<dbReference type="SUPFAM" id="SSF56601">
    <property type="entry name" value="beta-lactamase/transpeptidase-like"/>
    <property type="match status" value="1"/>
</dbReference>
<dbReference type="PANTHER" id="PTHR32282:SF33">
    <property type="entry name" value="PEPTIDOGLYCAN GLYCOSYLTRANSFERASE"/>
    <property type="match status" value="1"/>
</dbReference>
<dbReference type="PANTHER" id="PTHR32282">
    <property type="entry name" value="BINDING PROTEIN TRANSPEPTIDASE, PUTATIVE-RELATED"/>
    <property type="match status" value="1"/>
</dbReference>
<evidence type="ECO:0000256" key="1">
    <source>
        <dbReference type="ARBA" id="ARBA00007090"/>
    </source>
</evidence>
<keyword evidence="9" id="KW-0573">Peptidoglycan synthesis</keyword>
<evidence type="ECO:0000259" key="15">
    <source>
        <dbReference type="Pfam" id="PF00905"/>
    </source>
</evidence>
<dbReference type="GO" id="GO:0008360">
    <property type="term" value="P:regulation of cell shape"/>
    <property type="evidence" value="ECO:0007669"/>
    <property type="project" value="UniProtKB-KW"/>
</dbReference>
<keyword evidence="18" id="KW-1185">Reference proteome</keyword>
<dbReference type="Pfam" id="PF00912">
    <property type="entry name" value="Transgly"/>
    <property type="match status" value="1"/>
</dbReference>
<evidence type="ECO:0000256" key="2">
    <source>
        <dbReference type="ARBA" id="ARBA00007739"/>
    </source>
</evidence>
<accession>A0A418Q9B1</accession>
<keyword evidence="6" id="KW-0808">Transferase</keyword>
<gene>
    <name evidence="17" type="ORF">D3M95_03245</name>
</gene>
<dbReference type="GO" id="GO:0008658">
    <property type="term" value="F:penicillin binding"/>
    <property type="evidence" value="ECO:0007669"/>
    <property type="project" value="InterPro"/>
</dbReference>
<dbReference type="GO" id="GO:0071555">
    <property type="term" value="P:cell wall organization"/>
    <property type="evidence" value="ECO:0007669"/>
    <property type="project" value="UniProtKB-KW"/>
</dbReference>
<evidence type="ECO:0000256" key="13">
    <source>
        <dbReference type="ARBA" id="ARBA00049902"/>
    </source>
</evidence>
<keyword evidence="11" id="KW-0961">Cell wall biogenesis/degradation</keyword>
<dbReference type="InterPro" id="IPR036950">
    <property type="entry name" value="PBP_transglycosylase"/>
</dbReference>
<dbReference type="RefSeq" id="WP_025403749.1">
    <property type="nucleotide sequence ID" value="NZ_CBCRUA010000002.1"/>
</dbReference>
<dbReference type="FunFam" id="1.10.3810.10:FF:000001">
    <property type="entry name" value="Penicillin-binding protein 1A"/>
    <property type="match status" value="1"/>
</dbReference>
<dbReference type="GO" id="GO:0009002">
    <property type="term" value="F:serine-type D-Ala-D-Ala carboxypeptidase activity"/>
    <property type="evidence" value="ECO:0007669"/>
    <property type="project" value="UniProtKB-EC"/>
</dbReference>
<dbReference type="GO" id="GO:0008955">
    <property type="term" value="F:peptidoglycan glycosyltransferase activity"/>
    <property type="evidence" value="ECO:0007669"/>
    <property type="project" value="UniProtKB-EC"/>
</dbReference>
<dbReference type="Gene3D" id="3.40.710.10">
    <property type="entry name" value="DD-peptidase/beta-lactamase superfamily"/>
    <property type="match status" value="1"/>
</dbReference>
<keyword evidence="10" id="KW-0511">Multifunctional enzyme</keyword>
<sequence>MERSQAFNKLLLAILTGGVLLAVAILPIAGAGGWAVNASTKTMNSNLEDISENNTLPLTSRITDREGNTLAWLYEQNRTEVPSNKISQAMKDSIVAIEDRRFYEHGGVDLRGTLRATVSNLSSGGVEEGASTLDQQYVKNYLWLISAKSEAEQNAAIETSIPRKLREMKMASELDKQFNKDEILTRYLNLVSFGNGAYGVQAAAQTYFGVNAADLNDTQAAFLAGIVQSTSGLNPYTNPEGALARRNDVLQARVTAGTLQQQQADQLSQEPLGVKDKPAIPQNGCIGADGAGFFCDYVLEWLADQGYSREKIAAGGYTIKTTLDPAAQKSAENAARANVDPTTPGVAAATNYLVPRKDTHEVVAMAASRDYGLNTDAHQTVMPLTHSLQGHGAGSIFKIFAAAIAIQDGMGLDTNLAVPKRVEVDGMGDGGAEGCPPNKYCVENATNYKPSMTLREALATSPNTPFINMAHKIGMGRIVDLAVKLGLRSYAQDGTFDGKSSIQDYVKNANLGSFVLGPTPVNPLELSNVATTLADNGRWCEPTPVLSVTDRKGIPQELKKKPCEQVLDSNVAHALANGMGSDVSTGTAANAARATGWSGPISTKTGTTETSYSAAFLGFTPGWAGSSYIFNDGGTPANLCTAPVRQCAKGDLYGGEEPAQIYFTTTIPNINRYGGPQLPPYDPRYNAGTNPQAWADISAPTGNSRSNGFSPYAQAPSNPGVGLPPISPEVQRGLDDLNRFLNRLGQ</sequence>
<feature type="domain" description="Penicillin-binding protein transpeptidase" evidence="15">
    <location>
        <begin position="358"/>
        <end position="612"/>
    </location>
</feature>
<keyword evidence="5" id="KW-0328">Glycosyltransferase</keyword>
<keyword evidence="4" id="KW-0645">Protease</keyword>
<dbReference type="GO" id="GO:0030288">
    <property type="term" value="C:outer membrane-bounded periplasmic space"/>
    <property type="evidence" value="ECO:0007669"/>
    <property type="project" value="TreeGrafter"/>
</dbReference>
<dbReference type="AlphaFoldDB" id="A0A418Q9B1"/>
<comment type="caution">
    <text evidence="17">The sequence shown here is derived from an EMBL/GenBank/DDBJ whole genome shotgun (WGS) entry which is preliminary data.</text>
</comment>
<evidence type="ECO:0000256" key="11">
    <source>
        <dbReference type="ARBA" id="ARBA00023316"/>
    </source>
</evidence>
<evidence type="ECO:0000256" key="10">
    <source>
        <dbReference type="ARBA" id="ARBA00023268"/>
    </source>
</evidence>
<dbReference type="Pfam" id="PF00905">
    <property type="entry name" value="Transpeptidase"/>
    <property type="match status" value="1"/>
</dbReference>
<dbReference type="OrthoDB" id="9766909at2"/>
<keyword evidence="8" id="KW-0133">Cell shape</keyword>
<organism evidence="17 18">
    <name type="scientific">Corynebacterium falsenii</name>
    <dbReference type="NCBI Taxonomy" id="108486"/>
    <lineage>
        <taxon>Bacteria</taxon>
        <taxon>Bacillati</taxon>
        <taxon>Actinomycetota</taxon>
        <taxon>Actinomycetes</taxon>
        <taxon>Mycobacteriales</taxon>
        <taxon>Corynebacteriaceae</taxon>
        <taxon>Corynebacterium</taxon>
    </lineage>
</organism>
<reference evidence="17 18" key="1">
    <citation type="submission" date="2018-09" db="EMBL/GenBank/DDBJ databases">
        <title>Optimization and identification of Corynebacterium falsenii FN1-14 from fish paste.</title>
        <authorList>
            <person name="Daroonpunt R."/>
            <person name="Tanasupawat S."/>
        </authorList>
    </citation>
    <scope>NUCLEOTIDE SEQUENCE [LARGE SCALE GENOMIC DNA]</scope>
    <source>
        <strain evidence="17 18">FN1-14</strain>
    </source>
</reference>
<evidence type="ECO:0000256" key="4">
    <source>
        <dbReference type="ARBA" id="ARBA00022670"/>
    </source>
</evidence>
<keyword evidence="7" id="KW-0378">Hydrolase</keyword>
<dbReference type="STRING" id="1451189.CFAL_11105"/>
<evidence type="ECO:0000256" key="6">
    <source>
        <dbReference type="ARBA" id="ARBA00022679"/>
    </source>
</evidence>
<dbReference type="Gene3D" id="1.10.3810.10">
    <property type="entry name" value="Biosynthetic peptidoglycan transglycosylase-like"/>
    <property type="match status" value="1"/>
</dbReference>
<dbReference type="InterPro" id="IPR001460">
    <property type="entry name" value="PCN-bd_Tpept"/>
</dbReference>
<protein>
    <submittedName>
        <fullName evidence="17">Penicillin-binding protein</fullName>
    </submittedName>
</protein>